<name>A0AAU9KKI1_9STRA</name>
<dbReference type="Pfam" id="PF00378">
    <property type="entry name" value="ECH_1"/>
    <property type="match status" value="1"/>
</dbReference>
<gene>
    <name evidence="1" type="ORF">PBS003_LOCUS277</name>
</gene>
<dbReference type="AlphaFoldDB" id="A0AAU9KKI1"/>
<reference evidence="1" key="1">
    <citation type="submission" date="2021-11" db="EMBL/GenBank/DDBJ databases">
        <authorList>
            <person name="Islam A."/>
            <person name="Islam S."/>
            <person name="Flora M.S."/>
            <person name="Rahman M."/>
            <person name="Ziaur R.M."/>
            <person name="Epstein J.H."/>
            <person name="Hassan M."/>
            <person name="Klassen M."/>
            <person name="Woodard K."/>
            <person name="Webb A."/>
            <person name="Webby R.J."/>
            <person name="El Zowalaty M.E."/>
        </authorList>
    </citation>
    <scope>NUCLEOTIDE SEQUENCE</scope>
    <source>
        <strain evidence="1">Pbs3</strain>
    </source>
</reference>
<organism evidence="1 2">
    <name type="scientific">Peronospora belbahrii</name>
    <dbReference type="NCBI Taxonomy" id="622444"/>
    <lineage>
        <taxon>Eukaryota</taxon>
        <taxon>Sar</taxon>
        <taxon>Stramenopiles</taxon>
        <taxon>Oomycota</taxon>
        <taxon>Peronosporomycetes</taxon>
        <taxon>Peronosporales</taxon>
        <taxon>Peronosporaceae</taxon>
        <taxon>Peronospora</taxon>
    </lineage>
</organism>
<sequence>MTDLQLFAFVNELADNRDALVSKSPEVLRSLSRSDDRITLYLPFQYRCSTVNVHSSLPVELQNLHKTAGIEIHSPTARNALIAQHDMTLPEEGAAMGQLMTDTLKRLRRLPLVSFACVEGGAYCGGAELATACDFRIFEAKAMIQFVQVCMGVSPAWGGGIWCIKSYCGKMHSDYCAQLKSFWRKKALKLKLADFTLDATRDGVGAAICSFVTPFDLVTSAVSHGCKTNYQQC</sequence>
<dbReference type="InterPro" id="IPR001753">
    <property type="entry name" value="Enoyl-CoA_hydra/iso"/>
</dbReference>
<dbReference type="Proteomes" id="UP001160483">
    <property type="component" value="Unassembled WGS sequence"/>
</dbReference>
<comment type="caution">
    <text evidence="1">The sequence shown here is derived from an EMBL/GenBank/DDBJ whole genome shotgun (WGS) entry which is preliminary data.</text>
</comment>
<evidence type="ECO:0000313" key="1">
    <source>
        <dbReference type="EMBL" id="CAH0473373.1"/>
    </source>
</evidence>
<proteinExistence type="predicted"/>
<dbReference type="SUPFAM" id="SSF52096">
    <property type="entry name" value="ClpP/crotonase"/>
    <property type="match status" value="1"/>
</dbReference>
<dbReference type="Gene3D" id="3.90.226.10">
    <property type="entry name" value="2-enoyl-CoA Hydratase, Chain A, domain 1"/>
    <property type="match status" value="1"/>
</dbReference>
<accession>A0AAU9KKI1</accession>
<dbReference type="InterPro" id="IPR029045">
    <property type="entry name" value="ClpP/crotonase-like_dom_sf"/>
</dbReference>
<evidence type="ECO:0000313" key="2">
    <source>
        <dbReference type="Proteomes" id="UP001160483"/>
    </source>
</evidence>
<protein>
    <submittedName>
        <fullName evidence="1">Uncharacterized protein</fullName>
    </submittedName>
</protein>
<dbReference type="EMBL" id="CAKKTJ010000038">
    <property type="protein sequence ID" value="CAH0473373.1"/>
    <property type="molecule type" value="Genomic_DNA"/>
</dbReference>